<dbReference type="InterPro" id="IPR003781">
    <property type="entry name" value="CoA-bd"/>
</dbReference>
<keyword evidence="5" id="KW-1185">Reference proteome</keyword>
<dbReference type="InterPro" id="IPR036291">
    <property type="entry name" value="NAD(P)-bd_dom_sf"/>
</dbReference>
<accession>A0ABX0GX42</accession>
<dbReference type="InterPro" id="IPR013815">
    <property type="entry name" value="ATP_grasp_subdomain_1"/>
</dbReference>
<keyword evidence="1" id="KW-0067">ATP-binding</keyword>
<name>A0ABX0GX42_9ACTN</name>
<evidence type="ECO:0000259" key="2">
    <source>
        <dbReference type="PROSITE" id="PS50975"/>
    </source>
</evidence>
<dbReference type="InterPro" id="IPR000182">
    <property type="entry name" value="GNAT_dom"/>
</dbReference>
<dbReference type="EMBL" id="JAANNP010000003">
    <property type="protein sequence ID" value="NHC13818.1"/>
    <property type="molecule type" value="Genomic_DNA"/>
</dbReference>
<dbReference type="PROSITE" id="PS51186">
    <property type="entry name" value="GNAT"/>
    <property type="match status" value="1"/>
</dbReference>
<dbReference type="Proteomes" id="UP000800981">
    <property type="component" value="Unassembled WGS sequence"/>
</dbReference>
<dbReference type="InterPro" id="IPR016102">
    <property type="entry name" value="Succinyl-CoA_synth-like"/>
</dbReference>
<dbReference type="RefSeq" id="WP_166280747.1">
    <property type="nucleotide sequence ID" value="NZ_JAANNP010000003.1"/>
</dbReference>
<dbReference type="SUPFAM" id="SSF52210">
    <property type="entry name" value="Succinyl-CoA synthetase domains"/>
    <property type="match status" value="2"/>
</dbReference>
<dbReference type="SUPFAM" id="SSF56059">
    <property type="entry name" value="Glutathione synthetase ATP-binding domain-like"/>
    <property type="match status" value="1"/>
</dbReference>
<reference evidence="4 5" key="1">
    <citation type="submission" date="2020-03" db="EMBL/GenBank/DDBJ databases">
        <title>Two novel Motilibacter sp.</title>
        <authorList>
            <person name="Liu S."/>
        </authorList>
    </citation>
    <scope>NUCLEOTIDE SEQUENCE [LARGE SCALE GENOMIC DNA]</scope>
    <source>
        <strain evidence="4 5">E257</strain>
    </source>
</reference>
<evidence type="ECO:0000259" key="3">
    <source>
        <dbReference type="PROSITE" id="PS51186"/>
    </source>
</evidence>
<dbReference type="SUPFAM" id="SSF55729">
    <property type="entry name" value="Acyl-CoA N-acyltransferases (Nat)"/>
    <property type="match status" value="1"/>
</dbReference>
<organism evidence="4 5">
    <name type="scientific">Motilibacter deserti</name>
    <dbReference type="NCBI Taxonomy" id="2714956"/>
    <lineage>
        <taxon>Bacteria</taxon>
        <taxon>Bacillati</taxon>
        <taxon>Actinomycetota</taxon>
        <taxon>Actinomycetes</taxon>
        <taxon>Motilibacterales</taxon>
        <taxon>Motilibacteraceae</taxon>
        <taxon>Motilibacter</taxon>
    </lineage>
</organism>
<comment type="caution">
    <text evidence="4">The sequence shown here is derived from an EMBL/GenBank/DDBJ whole genome shotgun (WGS) entry which is preliminary data.</text>
</comment>
<dbReference type="Gene3D" id="3.40.50.261">
    <property type="entry name" value="Succinyl-CoA synthetase domains"/>
    <property type="match status" value="2"/>
</dbReference>
<dbReference type="Gene3D" id="3.30.470.20">
    <property type="entry name" value="ATP-grasp fold, B domain"/>
    <property type="match status" value="1"/>
</dbReference>
<dbReference type="Pfam" id="PF00583">
    <property type="entry name" value="Acetyltransf_1"/>
    <property type="match status" value="1"/>
</dbReference>
<gene>
    <name evidence="4" type="ORF">G9H71_08495</name>
</gene>
<dbReference type="Pfam" id="PF13380">
    <property type="entry name" value="CoA_binding_2"/>
    <property type="match status" value="1"/>
</dbReference>
<dbReference type="PANTHER" id="PTHR42793">
    <property type="entry name" value="COA BINDING DOMAIN CONTAINING PROTEIN"/>
    <property type="match status" value="1"/>
</dbReference>
<keyword evidence="1" id="KW-0547">Nucleotide-binding</keyword>
<dbReference type="Pfam" id="PF13549">
    <property type="entry name" value="ATP-grasp_5"/>
    <property type="match status" value="1"/>
</dbReference>
<proteinExistence type="predicted"/>
<dbReference type="PROSITE" id="PS50975">
    <property type="entry name" value="ATP_GRASP"/>
    <property type="match status" value="1"/>
</dbReference>
<sequence>MEPSQAEAPYPSHWEADVLLKDGGTAHLRPIRPDDADRLHAFHNAQSEESVYFRFFAAYPRLTDRDVHRFTHVDHVDRVAFVATIGDDIVGVVRYDRLDGSEAEVAFNISDAHQGRGLGSVLLEHIAAAARERGIERFVAEVLPANARMIAVFEEAGYTVRRDYDDGIVSVEFGIEPTDTSLQVARAREHRAEARSIERLLRPSGVAVIGASRAYRTVGRTVLRNLEAAGYAGQVYVVNPGADEVAGHQAYASVVDIPDEVDLAIVAVPAEAVTRVVLDCAAKGVVGLIVLSVGFAEKGTEEGLERQRELVRLARANGMRVIGPGSFGVVNTDPLVRLNASLAPVPPATGRIGMFSQSGALGVAILDGAAARGLGMSTFVSAGNRADVSGNDLLQYWQEDPATAAVLLYMESIGNPRKFTRLARRVARRKPLVALRTGQSSQGVPVGHTLRDSRLPREAVSALFRQAGVIRVDTLGQLFDVGQLVATQPLPSGDRVAVVGNSDALNLLAVDAVQSWRMTLAGRPRSVRPEATAEEFAAALAGVFADPQVDSVVAVFIPPLVTPGQDVAKVLGELAQASGKTVVSTFLGIRGVPEQLRATPDGTMPPRGSVPSYPTPEEAVRALVAASRYAAWRRRPQGTVPDLPHLDCEAARALVEERLAGHPEDAPPLRLSYADAEDLLRAYGVEVEPSVFVSTVGEAVTAARELGYPVVLKTAVPGLRNRPDLSDVRLDLGDATALVRAWTELRLTLGEEAVRDAMVQRMAPTGVPVVVTALEDALFGPVVTFGVGGVATEVLGDRSYRFPPVTDVDVADMVRSIRALPLLTGYRGADPVDLGAIEELLLRVARLVDDVPEVHELVLDPVLAGPTGLTVVRAAVWVSRPSGREDAGPRRLE</sequence>
<dbReference type="InterPro" id="IPR016181">
    <property type="entry name" value="Acyl_CoA_acyltransferase"/>
</dbReference>
<evidence type="ECO:0000256" key="1">
    <source>
        <dbReference type="PROSITE-ProRule" id="PRU00409"/>
    </source>
</evidence>
<dbReference type="InterPro" id="IPR011761">
    <property type="entry name" value="ATP-grasp"/>
</dbReference>
<dbReference type="PANTHER" id="PTHR42793:SF1">
    <property type="entry name" value="PEPTIDYL-LYSINE N-ACETYLTRANSFERASE PATZ"/>
    <property type="match status" value="1"/>
</dbReference>
<dbReference type="Pfam" id="PF13607">
    <property type="entry name" value="Succ_CoA_lig"/>
    <property type="match status" value="1"/>
</dbReference>
<feature type="domain" description="ATP-grasp" evidence="2">
    <location>
        <begin position="677"/>
        <end position="715"/>
    </location>
</feature>
<evidence type="ECO:0000313" key="5">
    <source>
        <dbReference type="Proteomes" id="UP000800981"/>
    </source>
</evidence>
<feature type="domain" description="N-acetyltransferase" evidence="3">
    <location>
        <begin position="26"/>
        <end position="178"/>
    </location>
</feature>
<dbReference type="InterPro" id="IPR032875">
    <property type="entry name" value="Succ_CoA_lig_flav_dom"/>
</dbReference>
<dbReference type="CDD" id="cd04301">
    <property type="entry name" value="NAT_SF"/>
    <property type="match status" value="1"/>
</dbReference>
<dbReference type="Gene3D" id="3.30.1490.20">
    <property type="entry name" value="ATP-grasp fold, A domain"/>
    <property type="match status" value="1"/>
</dbReference>
<protein>
    <submittedName>
        <fullName evidence="4">GNAT family N-acetyltransferase</fullName>
    </submittedName>
</protein>
<dbReference type="SUPFAM" id="SSF51735">
    <property type="entry name" value="NAD(P)-binding Rossmann-fold domains"/>
    <property type="match status" value="1"/>
</dbReference>
<dbReference type="Gene3D" id="3.40.630.30">
    <property type="match status" value="1"/>
</dbReference>
<dbReference type="Gene3D" id="3.40.50.720">
    <property type="entry name" value="NAD(P)-binding Rossmann-like Domain"/>
    <property type="match status" value="1"/>
</dbReference>
<evidence type="ECO:0000313" key="4">
    <source>
        <dbReference type="EMBL" id="NHC13818.1"/>
    </source>
</evidence>
<dbReference type="SMART" id="SM00881">
    <property type="entry name" value="CoA_binding"/>
    <property type="match status" value="1"/>
</dbReference>